<sequence length="115" mass="12084">MSSSRTHLSRPMTSSSSFAAFAIISGCRRSSDIAHSIVVAEVSVPPTIRSWVNPFISLAPSLTSRLGSSSSSSNTSSVSLGTQFSPSAFLLALCSTNACSKSRSKFLAKVFILFS</sequence>
<dbReference type="AlphaFoldDB" id="A0A7C9DXB2"/>
<evidence type="ECO:0000313" key="1">
    <source>
        <dbReference type="EMBL" id="MBA4647069.1"/>
    </source>
</evidence>
<accession>A0A7C9DXB2</accession>
<organism evidence="1">
    <name type="scientific">Opuntia streptacantha</name>
    <name type="common">Prickly pear cactus</name>
    <name type="synonym">Opuntia cardona</name>
    <dbReference type="NCBI Taxonomy" id="393608"/>
    <lineage>
        <taxon>Eukaryota</taxon>
        <taxon>Viridiplantae</taxon>
        <taxon>Streptophyta</taxon>
        <taxon>Embryophyta</taxon>
        <taxon>Tracheophyta</taxon>
        <taxon>Spermatophyta</taxon>
        <taxon>Magnoliopsida</taxon>
        <taxon>eudicotyledons</taxon>
        <taxon>Gunneridae</taxon>
        <taxon>Pentapetalae</taxon>
        <taxon>Caryophyllales</taxon>
        <taxon>Cactineae</taxon>
        <taxon>Cactaceae</taxon>
        <taxon>Opuntioideae</taxon>
        <taxon>Opuntia</taxon>
    </lineage>
</organism>
<proteinExistence type="predicted"/>
<dbReference type="EMBL" id="GISG01149122">
    <property type="protein sequence ID" value="MBA4647069.1"/>
    <property type="molecule type" value="Transcribed_RNA"/>
</dbReference>
<reference evidence="1" key="1">
    <citation type="journal article" date="2013" name="J. Plant Res.">
        <title>Effect of fungi and light on seed germination of three Opuntia species from semiarid lands of central Mexico.</title>
        <authorList>
            <person name="Delgado-Sanchez P."/>
            <person name="Jimenez-Bremont J.F."/>
            <person name="Guerrero-Gonzalez Mde L."/>
            <person name="Flores J."/>
        </authorList>
    </citation>
    <scope>NUCLEOTIDE SEQUENCE</scope>
    <source>
        <tissue evidence="1">Cladode</tissue>
    </source>
</reference>
<protein>
    <submittedName>
        <fullName evidence="1">Uncharacterized protein</fullName>
    </submittedName>
</protein>
<name>A0A7C9DXB2_OPUST</name>
<dbReference type="PROSITE" id="PS51257">
    <property type="entry name" value="PROKAR_LIPOPROTEIN"/>
    <property type="match status" value="1"/>
</dbReference>
<reference evidence="1" key="2">
    <citation type="submission" date="2020-07" db="EMBL/GenBank/DDBJ databases">
        <authorList>
            <person name="Vera ALvarez R."/>
            <person name="Arias-Moreno D.M."/>
            <person name="Jimenez-Jacinto V."/>
            <person name="Jimenez-Bremont J.F."/>
            <person name="Swaminathan K."/>
            <person name="Moose S.P."/>
            <person name="Guerrero-Gonzalez M.L."/>
            <person name="Marino-Ramirez L."/>
            <person name="Landsman D."/>
            <person name="Rodriguez-Kessler M."/>
            <person name="Delgado-Sanchez P."/>
        </authorList>
    </citation>
    <scope>NUCLEOTIDE SEQUENCE</scope>
    <source>
        <tissue evidence="1">Cladode</tissue>
    </source>
</reference>